<organism evidence="1 2">
    <name type="scientific">Brachybacterium equifaecis</name>
    <dbReference type="NCBI Taxonomy" id="2910770"/>
    <lineage>
        <taxon>Bacteria</taxon>
        <taxon>Bacillati</taxon>
        <taxon>Actinomycetota</taxon>
        <taxon>Actinomycetes</taxon>
        <taxon>Micrococcales</taxon>
        <taxon>Dermabacteraceae</taxon>
        <taxon>Brachybacterium</taxon>
    </lineage>
</organism>
<dbReference type="Proteomes" id="UP001203761">
    <property type="component" value="Unassembled WGS sequence"/>
</dbReference>
<protein>
    <submittedName>
        <fullName evidence="1">Uncharacterized protein</fullName>
    </submittedName>
</protein>
<dbReference type="EMBL" id="JAKNCJ010000001">
    <property type="protein sequence ID" value="MCL6422161.1"/>
    <property type="molecule type" value="Genomic_DNA"/>
</dbReference>
<accession>A0ABT0QWX0</accession>
<dbReference type="RefSeq" id="WP_249736317.1">
    <property type="nucleotide sequence ID" value="NZ_JAKNCJ010000001.1"/>
</dbReference>
<evidence type="ECO:0000313" key="2">
    <source>
        <dbReference type="Proteomes" id="UP001203761"/>
    </source>
</evidence>
<gene>
    <name evidence="1" type="ORF">Bequi_01930</name>
</gene>
<keyword evidence="2" id="KW-1185">Reference proteome</keyword>
<proteinExistence type="predicted"/>
<comment type="caution">
    <text evidence="1">The sequence shown here is derived from an EMBL/GenBank/DDBJ whole genome shotgun (WGS) entry which is preliminary data.</text>
</comment>
<evidence type="ECO:0000313" key="1">
    <source>
        <dbReference type="EMBL" id="MCL6422161.1"/>
    </source>
</evidence>
<name>A0ABT0QWX0_9MICO</name>
<reference evidence="1" key="1">
    <citation type="submission" date="2022-02" db="EMBL/GenBank/DDBJ databases">
        <authorList>
            <person name="Lee M."/>
            <person name="Kim S.-J."/>
            <person name="Jung M.-Y."/>
        </authorList>
    </citation>
    <scope>NUCLEOTIDE SEQUENCE</scope>
    <source>
        <strain evidence="1">JHP9</strain>
    </source>
</reference>
<sequence>MSTAQPSVGRMIASGLAAVPAVNRKDAPRTRHEAMARGMLDHLLRDRRARRAFTRRIARIDTEVPTFRTTTRTGPTAFDLIAQAPAEGKGEGTLGVKLVVDGEMDAERIRELLDGFRDHPGNRLLLVIPRSRRQEIAADDDRLRIVTWAQVVKRMSAKDEERAELWRALGEFGENEAVPDAHQPVSPAVLLDREVTEEFRAHLQAMLLVSRELMGRAPRFSSSRSHPRAWLHVGGSTGDLGVELDAVEDGSAIWLVGSRPTRSFSLGIGALPDETARADAEKRVRAIAARDDWRHDPDFALETGPFIGTPATRTIEDARSLLWEVLDPARLEGAGFPLVPRQQPDLEENRLAVRVHAPGIPRSGTFLVSIGGSSTWRTLLPRVTREYDGRTYVIQAKKTDTAQDLVSAVHKALRSLATKP</sequence>